<protein>
    <submittedName>
        <fullName evidence="2">DUF3596 domain-containing protein</fullName>
    </submittedName>
</protein>
<organism evidence="2 3">
    <name type="scientific">Ralstonia soli</name>
    <dbReference type="NCBI Taxonomy" id="2953896"/>
    <lineage>
        <taxon>Bacteria</taxon>
        <taxon>Pseudomonadati</taxon>
        <taxon>Pseudomonadota</taxon>
        <taxon>Betaproteobacteria</taxon>
        <taxon>Burkholderiales</taxon>
        <taxon>Burkholderiaceae</taxon>
        <taxon>Ralstonia</taxon>
    </lineage>
</organism>
<keyword evidence="3" id="KW-1185">Reference proteome</keyword>
<evidence type="ECO:0000313" key="2">
    <source>
        <dbReference type="EMBL" id="MCO5399129.1"/>
    </source>
</evidence>
<evidence type="ECO:0000313" key="3">
    <source>
        <dbReference type="Proteomes" id="UP001162811"/>
    </source>
</evidence>
<dbReference type="RefSeq" id="WP_252680948.1">
    <property type="nucleotide sequence ID" value="NZ_JAMXHT010000004.1"/>
</dbReference>
<dbReference type="EMBL" id="JAMXHT010000004">
    <property type="protein sequence ID" value="MCO5399129.1"/>
    <property type="molecule type" value="Genomic_DNA"/>
</dbReference>
<comment type="caution">
    <text evidence="2">The sequence shown here is derived from an EMBL/GenBank/DDBJ whole genome shotgun (WGS) entry which is preliminary data.</text>
</comment>
<dbReference type="InterPro" id="IPR022000">
    <property type="entry name" value="Min27-like_integrase_DNA_bind"/>
</dbReference>
<accession>A0ABT1ALL6</accession>
<reference evidence="2" key="1">
    <citation type="submission" date="2022-06" db="EMBL/GenBank/DDBJ databases">
        <authorList>
            <person name="Lu C.-H."/>
        </authorList>
    </citation>
    <scope>NUCLEOTIDE SEQUENCE</scope>
    <source>
        <strain evidence="2">21MJYT02-11</strain>
    </source>
</reference>
<proteinExistence type="predicted"/>
<gene>
    <name evidence="2" type="ORF">NG900_13085</name>
</gene>
<evidence type="ECO:0000259" key="1">
    <source>
        <dbReference type="Pfam" id="PF12167"/>
    </source>
</evidence>
<sequence>MRLSFTLDGKPQKHTLMLSGKPLAPTPVNVKCANRLAIEIRDRIRHGTFSLAEYFPTSAAASTHDVASQLDTWLHAQRFSANINTPPPAMVWCSKTHATTLPGWTSAHFVVAIGHRH</sequence>
<dbReference type="Proteomes" id="UP001162811">
    <property type="component" value="Unassembled WGS sequence"/>
</dbReference>
<dbReference type="Pfam" id="PF12167">
    <property type="entry name" value="Arm-DNA-bind_2"/>
    <property type="match status" value="1"/>
</dbReference>
<reference evidence="2" key="2">
    <citation type="journal article" date="2023" name="Front. Microbiol.">
        <title>Ralstonia chuxiongensis sp. nov., Ralstonia mojiangensis sp. nov., and Ralstonia soli sp. nov., isolated from tobacco fields, are three novel species in the family Burkholderiaceae.</title>
        <authorList>
            <person name="Lu C.H."/>
            <person name="Zhang Y.Y."/>
            <person name="Jiang N."/>
            <person name="Chen W."/>
            <person name="Shao X."/>
            <person name="Zhao Z.M."/>
            <person name="Lu W.L."/>
            <person name="Hu X."/>
            <person name="Xi Y.X."/>
            <person name="Zou S.Y."/>
            <person name="Wei Q.J."/>
            <person name="Lin Z.L."/>
            <person name="Gong L."/>
            <person name="Gai X.T."/>
            <person name="Zhang L.Q."/>
            <person name="Li J.Y."/>
            <person name="Jin Y."/>
            <person name="Xia Z.Y."/>
        </authorList>
    </citation>
    <scope>NUCLEOTIDE SEQUENCE</scope>
    <source>
        <strain evidence="2">21MJYT02-11</strain>
    </source>
</reference>
<feature type="domain" description="Min27-like integrase DNA-binding" evidence="1">
    <location>
        <begin position="2"/>
        <end position="58"/>
    </location>
</feature>
<name>A0ABT1ALL6_9RALS</name>